<organism evidence="1 2">
    <name type="scientific">Nicotiana attenuata</name>
    <name type="common">Coyote tobacco</name>
    <dbReference type="NCBI Taxonomy" id="49451"/>
    <lineage>
        <taxon>Eukaryota</taxon>
        <taxon>Viridiplantae</taxon>
        <taxon>Streptophyta</taxon>
        <taxon>Embryophyta</taxon>
        <taxon>Tracheophyta</taxon>
        <taxon>Spermatophyta</taxon>
        <taxon>Magnoliopsida</taxon>
        <taxon>eudicotyledons</taxon>
        <taxon>Gunneridae</taxon>
        <taxon>Pentapetalae</taxon>
        <taxon>asterids</taxon>
        <taxon>lamiids</taxon>
        <taxon>Solanales</taxon>
        <taxon>Solanaceae</taxon>
        <taxon>Nicotianoideae</taxon>
        <taxon>Nicotianeae</taxon>
        <taxon>Nicotiana</taxon>
    </lineage>
</organism>
<dbReference type="AlphaFoldDB" id="A0A1J6ILN2"/>
<name>A0A1J6ILN2_NICAT</name>
<comment type="caution">
    <text evidence="1">The sequence shown here is derived from an EMBL/GenBank/DDBJ whole genome shotgun (WGS) entry which is preliminary data.</text>
</comment>
<dbReference type="InterPro" id="IPR036397">
    <property type="entry name" value="RNaseH_sf"/>
</dbReference>
<dbReference type="GO" id="GO:0003676">
    <property type="term" value="F:nucleic acid binding"/>
    <property type="evidence" value="ECO:0007669"/>
    <property type="project" value="InterPro"/>
</dbReference>
<dbReference type="EMBL" id="MJEQ01037191">
    <property type="protein sequence ID" value="OIS98630.1"/>
    <property type="molecule type" value="Genomic_DNA"/>
</dbReference>
<gene>
    <name evidence="1" type="ORF">A4A49_52232</name>
</gene>
<evidence type="ECO:0000313" key="2">
    <source>
        <dbReference type="Proteomes" id="UP000187609"/>
    </source>
</evidence>
<dbReference type="InterPro" id="IPR012337">
    <property type="entry name" value="RNaseH-like_sf"/>
</dbReference>
<dbReference type="SUPFAM" id="SSF53098">
    <property type="entry name" value="Ribonuclease H-like"/>
    <property type="match status" value="1"/>
</dbReference>
<keyword evidence="2" id="KW-1185">Reference proteome</keyword>
<sequence length="81" mass="9563">MLKLKNEYGLVCNRRADIRDVAESQWPGRFFHPELEDLAREICGFYMSKPIHVCQSNWEAMVKFHGFLPCRQDILPEKLIP</sequence>
<proteinExistence type="predicted"/>
<accession>A0A1J6ILN2</accession>
<reference evidence="1" key="1">
    <citation type="submission" date="2016-11" db="EMBL/GenBank/DDBJ databases">
        <title>The genome of Nicotiana attenuata.</title>
        <authorList>
            <person name="Xu S."/>
            <person name="Brockmoeller T."/>
            <person name="Gaquerel E."/>
            <person name="Navarro A."/>
            <person name="Kuhl H."/>
            <person name="Gase K."/>
            <person name="Ling Z."/>
            <person name="Zhou W."/>
            <person name="Kreitzer C."/>
            <person name="Stanke M."/>
            <person name="Tang H."/>
            <person name="Lyons E."/>
            <person name="Pandey P."/>
            <person name="Pandey S.P."/>
            <person name="Timmermann B."/>
            <person name="Baldwin I.T."/>
        </authorList>
    </citation>
    <scope>NUCLEOTIDE SEQUENCE [LARGE SCALE GENOMIC DNA]</scope>
    <source>
        <strain evidence="1">UT</strain>
    </source>
</reference>
<evidence type="ECO:0000313" key="1">
    <source>
        <dbReference type="EMBL" id="OIS98630.1"/>
    </source>
</evidence>
<protein>
    <submittedName>
        <fullName evidence="1">Uncharacterized protein</fullName>
    </submittedName>
</protein>
<dbReference type="Gramene" id="OIS98630">
    <property type="protein sequence ID" value="OIS98630"/>
    <property type="gene ID" value="A4A49_52232"/>
</dbReference>
<dbReference type="Proteomes" id="UP000187609">
    <property type="component" value="Unassembled WGS sequence"/>
</dbReference>
<dbReference type="Gene3D" id="3.30.420.10">
    <property type="entry name" value="Ribonuclease H-like superfamily/Ribonuclease H"/>
    <property type="match status" value="1"/>
</dbReference>
<dbReference type="STRING" id="49451.A0A1J6ILN2"/>